<feature type="domain" description="Alpha-amylase C-terminal" evidence="13">
    <location>
        <begin position="419"/>
        <end position="504"/>
    </location>
</feature>
<feature type="chain" id="PRO_5007873055" description="Alpha-amylase" evidence="12">
    <location>
        <begin position="20"/>
        <end position="510"/>
    </location>
</feature>
<evidence type="ECO:0000256" key="1">
    <source>
        <dbReference type="ARBA" id="ARBA00000548"/>
    </source>
</evidence>
<dbReference type="Pfam" id="PF00128">
    <property type="entry name" value="Alpha-amylase"/>
    <property type="match status" value="1"/>
</dbReference>
<dbReference type="InterPro" id="IPR006046">
    <property type="entry name" value="Alpha_amylase"/>
</dbReference>
<dbReference type="GO" id="GO:0046872">
    <property type="term" value="F:metal ion binding"/>
    <property type="evidence" value="ECO:0007669"/>
    <property type="project" value="UniProtKB-KW"/>
</dbReference>
<evidence type="ECO:0000259" key="13">
    <source>
        <dbReference type="SMART" id="SM00632"/>
    </source>
</evidence>
<dbReference type="OrthoDB" id="550577at2759"/>
<keyword evidence="16" id="KW-1185">Reference proteome</keyword>
<dbReference type="PANTHER" id="PTHR43447">
    <property type="entry name" value="ALPHA-AMYLASE"/>
    <property type="match status" value="1"/>
</dbReference>
<dbReference type="EC" id="3.2.1.1" evidence="4 11"/>
<evidence type="ECO:0000256" key="10">
    <source>
        <dbReference type="RuleBase" id="RU003615"/>
    </source>
</evidence>
<evidence type="ECO:0000256" key="3">
    <source>
        <dbReference type="ARBA" id="ARBA00008061"/>
    </source>
</evidence>
<reference evidence="15 16" key="1">
    <citation type="journal article" date="2016" name="Mol. Biol. Evol.">
        <title>Comparative Genomics of Early-Diverging Mushroom-Forming Fungi Provides Insights into the Origins of Lignocellulose Decay Capabilities.</title>
        <authorList>
            <person name="Nagy L.G."/>
            <person name="Riley R."/>
            <person name="Tritt A."/>
            <person name="Adam C."/>
            <person name="Daum C."/>
            <person name="Floudas D."/>
            <person name="Sun H."/>
            <person name="Yadav J.S."/>
            <person name="Pangilinan J."/>
            <person name="Larsson K.H."/>
            <person name="Matsuura K."/>
            <person name="Barry K."/>
            <person name="Labutti K."/>
            <person name="Kuo R."/>
            <person name="Ohm R.A."/>
            <person name="Bhattacharya S.S."/>
            <person name="Shirouzu T."/>
            <person name="Yoshinaga Y."/>
            <person name="Martin F.M."/>
            <person name="Grigoriev I.V."/>
            <person name="Hibbett D.S."/>
        </authorList>
    </citation>
    <scope>NUCLEOTIDE SEQUENCE [LARGE SCALE GENOMIC DNA]</scope>
    <source>
        <strain evidence="15 16">CBS 109695</strain>
    </source>
</reference>
<dbReference type="SUPFAM" id="SSF51445">
    <property type="entry name" value="(Trans)glycosidases"/>
    <property type="match status" value="1"/>
</dbReference>
<evidence type="ECO:0000313" key="16">
    <source>
        <dbReference type="Proteomes" id="UP000076532"/>
    </source>
</evidence>
<evidence type="ECO:0000313" key="15">
    <source>
        <dbReference type="EMBL" id="KZP16289.1"/>
    </source>
</evidence>
<dbReference type="Gene3D" id="2.60.40.1180">
    <property type="entry name" value="Golgi alpha-mannosidase II"/>
    <property type="match status" value="1"/>
</dbReference>
<evidence type="ECO:0000256" key="11">
    <source>
        <dbReference type="RuleBase" id="RU361134"/>
    </source>
</evidence>
<evidence type="ECO:0000256" key="4">
    <source>
        <dbReference type="ARBA" id="ARBA00012595"/>
    </source>
</evidence>
<keyword evidence="7" id="KW-0106">Calcium</keyword>
<feature type="domain" description="Glycosyl hydrolase family 13 catalytic" evidence="14">
    <location>
        <begin position="58"/>
        <end position="410"/>
    </location>
</feature>
<sequence>MHSAHIIFGVLSIFLPTLAAPAARTSLQTRYPTTGESKGVPRPSLQIDNQWTHSLRSDVIIQMFQWNWNSVATECTTFIGPAGYGFVQVSPAQESIQGAEWSTSYSPASYILDSKLGTRDEYAAMVSACHDAGVLVLADVVLNHMSSSGFGLGDAAGSSFSAFDYGAVPWVTDNFHYCNSDDDSNNSNWVTDYTNRTNVQRCELGGLEDLATDTDAVRTIQAAYLNDLMSLGVDGFRFDAATWMAADDLVSIVGQLTTNATYITQETHWIDSCPILVTEYTSIGDAQEFRYTAALQAAFSGSSSSISTFENIYSEGWLDGSVANVFVATHDTERDGTSLVYTNDTYIIASVFSLAHSYGTPTILSSYVFGNNITVGAPNNNTGVCADNGGTDGWNCQHRDLAISGMVGFHNKAGSADVLNWVNGTDQQIAFSRGTVAFVAINNDAQTWSQEFNTSLPAGEYCDIIHGSVTSGVCSNATYTISSSGMLNVTVPVLDAIALHTNALVNSTTT</sequence>
<keyword evidence="12" id="KW-0732">Signal</keyword>
<dbReference type="SMART" id="SM00632">
    <property type="entry name" value="Aamy_C"/>
    <property type="match status" value="1"/>
</dbReference>
<evidence type="ECO:0000256" key="8">
    <source>
        <dbReference type="ARBA" id="ARBA00023277"/>
    </source>
</evidence>
<dbReference type="InterPro" id="IPR013780">
    <property type="entry name" value="Glyco_hydro_b"/>
</dbReference>
<dbReference type="Proteomes" id="UP000076532">
    <property type="component" value="Unassembled WGS sequence"/>
</dbReference>
<keyword evidence="8 11" id="KW-0119">Carbohydrate metabolism</keyword>
<dbReference type="Gene3D" id="3.20.20.80">
    <property type="entry name" value="Glycosidases"/>
    <property type="match status" value="1"/>
</dbReference>
<dbReference type="STRING" id="436010.A0A166EZU5"/>
<evidence type="ECO:0000259" key="14">
    <source>
        <dbReference type="SMART" id="SM00642"/>
    </source>
</evidence>
<keyword evidence="9 11" id="KW-0326">Glycosidase</keyword>
<dbReference type="SMART" id="SM00642">
    <property type="entry name" value="Aamy"/>
    <property type="match status" value="1"/>
</dbReference>
<evidence type="ECO:0000256" key="9">
    <source>
        <dbReference type="ARBA" id="ARBA00023295"/>
    </source>
</evidence>
<evidence type="ECO:0000256" key="2">
    <source>
        <dbReference type="ARBA" id="ARBA00001913"/>
    </source>
</evidence>
<protein>
    <recommendedName>
        <fullName evidence="4 11">Alpha-amylase</fullName>
        <ecNumber evidence="4 11">3.2.1.1</ecNumber>
    </recommendedName>
</protein>
<dbReference type="InterPro" id="IPR017853">
    <property type="entry name" value="GH"/>
</dbReference>
<comment type="catalytic activity">
    <reaction evidence="1 11">
        <text>Endohydrolysis of (1-&gt;4)-alpha-D-glucosidic linkages in polysaccharides containing three or more (1-&gt;4)-alpha-linked D-glucose units.</text>
        <dbReference type="EC" id="3.2.1.1"/>
    </reaction>
</comment>
<gene>
    <name evidence="15" type="ORF">FIBSPDRAFT_832091</name>
</gene>
<feature type="signal peptide" evidence="12">
    <location>
        <begin position="1"/>
        <end position="19"/>
    </location>
</feature>
<organism evidence="15 16">
    <name type="scientific">Athelia psychrophila</name>
    <dbReference type="NCBI Taxonomy" id="1759441"/>
    <lineage>
        <taxon>Eukaryota</taxon>
        <taxon>Fungi</taxon>
        <taxon>Dikarya</taxon>
        <taxon>Basidiomycota</taxon>
        <taxon>Agaricomycotina</taxon>
        <taxon>Agaricomycetes</taxon>
        <taxon>Agaricomycetidae</taxon>
        <taxon>Atheliales</taxon>
        <taxon>Atheliaceae</taxon>
        <taxon>Athelia</taxon>
    </lineage>
</organism>
<keyword evidence="6 11" id="KW-0378">Hydrolase</keyword>
<dbReference type="AlphaFoldDB" id="A0A166EZU5"/>
<evidence type="ECO:0000256" key="12">
    <source>
        <dbReference type="SAM" id="SignalP"/>
    </source>
</evidence>
<evidence type="ECO:0000256" key="6">
    <source>
        <dbReference type="ARBA" id="ARBA00022801"/>
    </source>
</evidence>
<comment type="cofactor">
    <cofactor evidence="2">
        <name>Ca(2+)</name>
        <dbReference type="ChEBI" id="CHEBI:29108"/>
    </cofactor>
</comment>
<dbReference type="GO" id="GO:0004556">
    <property type="term" value="F:alpha-amylase activity"/>
    <property type="evidence" value="ECO:0007669"/>
    <property type="project" value="UniProtKB-UniRule"/>
</dbReference>
<dbReference type="GO" id="GO:0005975">
    <property type="term" value="P:carbohydrate metabolic process"/>
    <property type="evidence" value="ECO:0007669"/>
    <property type="project" value="InterPro"/>
</dbReference>
<dbReference type="InterPro" id="IPR006048">
    <property type="entry name" value="A-amylase/branching_C"/>
</dbReference>
<dbReference type="InterPro" id="IPR006047">
    <property type="entry name" value="GH13_cat_dom"/>
</dbReference>
<keyword evidence="5" id="KW-0479">Metal-binding</keyword>
<evidence type="ECO:0000256" key="5">
    <source>
        <dbReference type="ARBA" id="ARBA00022723"/>
    </source>
</evidence>
<name>A0A166EZU5_9AGAM</name>
<comment type="similarity">
    <text evidence="3 10">Belongs to the glycosyl hydrolase 13 family.</text>
</comment>
<dbReference type="InterPro" id="IPR031319">
    <property type="entry name" value="A-amylase_C"/>
</dbReference>
<dbReference type="EMBL" id="KV417595">
    <property type="protein sequence ID" value="KZP16289.1"/>
    <property type="molecule type" value="Genomic_DNA"/>
</dbReference>
<accession>A0A166EZU5</accession>
<evidence type="ECO:0000256" key="7">
    <source>
        <dbReference type="ARBA" id="ARBA00022837"/>
    </source>
</evidence>
<dbReference type="Pfam" id="PF02806">
    <property type="entry name" value="Alpha-amylase_C"/>
    <property type="match status" value="1"/>
</dbReference>
<dbReference type="SUPFAM" id="SSF51011">
    <property type="entry name" value="Glycosyl hydrolase domain"/>
    <property type="match status" value="1"/>
</dbReference>
<proteinExistence type="inferred from homology"/>
<dbReference type="PRINTS" id="PR00110">
    <property type="entry name" value="ALPHAAMYLASE"/>
</dbReference>